<reference evidence="3" key="1">
    <citation type="submission" date="2014-09" db="EMBL/GenBank/DDBJ databases">
        <authorList>
            <person name="Gomez-Valero L."/>
        </authorList>
    </citation>
    <scope>NUCLEOTIDE SEQUENCE [LARGE SCALE GENOMIC DNA]</scope>
    <source>
        <strain evidence="3">ATCC700992</strain>
        <plasmid evidence="3">LLAP10_pA</plasmid>
    </source>
</reference>
<keyword evidence="1" id="KW-0732">Signal</keyword>
<accession>A0A098G9I0</accession>
<dbReference type="RefSeq" id="WP_045097755.1">
    <property type="nucleotide sequence ID" value="NZ_LN614828.1"/>
</dbReference>
<protein>
    <recommendedName>
        <fullName evidence="4">Outer membrane lipoprotein</fullName>
    </recommendedName>
</protein>
<dbReference type="Proteomes" id="UP000032430">
    <property type="component" value="Plasmid II"/>
</dbReference>
<geneLocation type="plasmid" evidence="3">
    <name>LLAP10_pA</name>
</geneLocation>
<keyword evidence="3" id="KW-1185">Reference proteome</keyword>
<sequence>MRKKTSYCLLVTLLVGLSSCSKNVALTSEGAQIKVVKAGKLSRSCQYLDKISAYDVNGVSQSYQSHEHLYQDELNILKNKSALLGANTLTITQHQSLFTGNPKTHLVDRHGLEGKAYRCKQ</sequence>
<name>A0A098G9I0_9GAMM</name>
<organism evidence="2 3">
    <name type="scientific">Legionella fallonii LLAP-10</name>
    <dbReference type="NCBI Taxonomy" id="1212491"/>
    <lineage>
        <taxon>Bacteria</taxon>
        <taxon>Pseudomonadati</taxon>
        <taxon>Pseudomonadota</taxon>
        <taxon>Gammaproteobacteria</taxon>
        <taxon>Legionellales</taxon>
        <taxon>Legionellaceae</taxon>
        <taxon>Legionella</taxon>
    </lineage>
</organism>
<proteinExistence type="predicted"/>
<dbReference type="EMBL" id="LN614828">
    <property type="protein sequence ID" value="CEG59138.1"/>
    <property type="molecule type" value="Genomic_DNA"/>
</dbReference>
<dbReference type="Pfam" id="PF13698">
    <property type="entry name" value="DUF4156"/>
    <property type="match status" value="1"/>
</dbReference>
<evidence type="ECO:0000313" key="3">
    <source>
        <dbReference type="Proteomes" id="UP000032430"/>
    </source>
</evidence>
<evidence type="ECO:0000313" key="2">
    <source>
        <dbReference type="EMBL" id="CEG59138.1"/>
    </source>
</evidence>
<dbReference type="OrthoDB" id="5644684at2"/>
<dbReference type="KEGG" id="lfa:LFA_pA0029"/>
<evidence type="ECO:0008006" key="4">
    <source>
        <dbReference type="Google" id="ProtNLM"/>
    </source>
</evidence>
<feature type="chain" id="PRO_5001942869" description="Outer membrane lipoprotein" evidence="1">
    <location>
        <begin position="25"/>
        <end position="121"/>
    </location>
</feature>
<dbReference type="PROSITE" id="PS51257">
    <property type="entry name" value="PROKAR_LIPOPROTEIN"/>
    <property type="match status" value="1"/>
</dbReference>
<evidence type="ECO:0000256" key="1">
    <source>
        <dbReference type="SAM" id="SignalP"/>
    </source>
</evidence>
<dbReference type="AlphaFoldDB" id="A0A098G9I0"/>
<dbReference type="InterPro" id="IPR025294">
    <property type="entry name" value="DUF4156"/>
</dbReference>
<feature type="signal peptide" evidence="1">
    <location>
        <begin position="1"/>
        <end position="24"/>
    </location>
</feature>
<dbReference type="HOGENOM" id="CLU_165435_0_0_6"/>
<keyword evidence="2" id="KW-0614">Plasmid</keyword>
<gene>
    <name evidence="2" type="ORF">LFA_pA0029</name>
</gene>